<evidence type="ECO:0000256" key="2">
    <source>
        <dbReference type="ARBA" id="ARBA00022553"/>
    </source>
</evidence>
<organism evidence="4 5">
    <name type="scientific">Kitasatospora aburaviensis</name>
    <dbReference type="NCBI Taxonomy" id="67265"/>
    <lineage>
        <taxon>Bacteria</taxon>
        <taxon>Bacillati</taxon>
        <taxon>Actinomycetota</taxon>
        <taxon>Actinomycetes</taxon>
        <taxon>Kitasatosporales</taxon>
        <taxon>Streptomycetaceae</taxon>
        <taxon>Kitasatospora</taxon>
    </lineage>
</organism>
<dbReference type="InterPro" id="IPR006162">
    <property type="entry name" value="Ppantetheine_attach_site"/>
</dbReference>
<dbReference type="EMBL" id="JBHSOD010000078">
    <property type="protein sequence ID" value="MFC5890326.1"/>
    <property type="molecule type" value="Genomic_DNA"/>
</dbReference>
<keyword evidence="2" id="KW-0597">Phosphoprotein</keyword>
<protein>
    <submittedName>
        <fullName evidence="4">Acyl carrier protein</fullName>
    </submittedName>
</protein>
<dbReference type="SUPFAM" id="SSF47336">
    <property type="entry name" value="ACP-like"/>
    <property type="match status" value="1"/>
</dbReference>
<dbReference type="RefSeq" id="WP_313767660.1">
    <property type="nucleotide sequence ID" value="NZ_BAAAVH010000016.1"/>
</dbReference>
<evidence type="ECO:0000313" key="4">
    <source>
        <dbReference type="EMBL" id="MFC5890326.1"/>
    </source>
</evidence>
<keyword evidence="1" id="KW-0596">Phosphopantetheine</keyword>
<comment type="caution">
    <text evidence="4">The sequence shown here is derived from an EMBL/GenBank/DDBJ whole genome shotgun (WGS) entry which is preliminary data.</text>
</comment>
<sequence>MSSVDTTSADVEGVAEIFRRVLESSDVEPDSDFFLLGGDSLIATRVLSAVARTYGVELTFDDFALAPTPAGLVRLIATAG</sequence>
<name>A0ABW1F7E8_9ACTN</name>
<dbReference type="Pfam" id="PF00550">
    <property type="entry name" value="PP-binding"/>
    <property type="match status" value="1"/>
</dbReference>
<dbReference type="Proteomes" id="UP001596067">
    <property type="component" value="Unassembled WGS sequence"/>
</dbReference>
<dbReference type="InterPro" id="IPR009081">
    <property type="entry name" value="PP-bd_ACP"/>
</dbReference>
<evidence type="ECO:0000313" key="5">
    <source>
        <dbReference type="Proteomes" id="UP001596067"/>
    </source>
</evidence>
<evidence type="ECO:0000259" key="3">
    <source>
        <dbReference type="PROSITE" id="PS50075"/>
    </source>
</evidence>
<evidence type="ECO:0000256" key="1">
    <source>
        <dbReference type="ARBA" id="ARBA00022450"/>
    </source>
</evidence>
<dbReference type="PROSITE" id="PS50075">
    <property type="entry name" value="CARRIER"/>
    <property type="match status" value="1"/>
</dbReference>
<gene>
    <name evidence="4" type="ORF">ACFP0N_35765</name>
</gene>
<dbReference type="InterPro" id="IPR036736">
    <property type="entry name" value="ACP-like_sf"/>
</dbReference>
<accession>A0ABW1F7E8</accession>
<dbReference type="Gene3D" id="1.10.1200.10">
    <property type="entry name" value="ACP-like"/>
    <property type="match status" value="1"/>
</dbReference>
<dbReference type="PROSITE" id="PS00012">
    <property type="entry name" value="PHOSPHOPANTETHEINE"/>
    <property type="match status" value="1"/>
</dbReference>
<feature type="domain" description="Carrier" evidence="3">
    <location>
        <begin position="5"/>
        <end position="80"/>
    </location>
</feature>
<reference evidence="5" key="1">
    <citation type="journal article" date="2019" name="Int. J. Syst. Evol. Microbiol.">
        <title>The Global Catalogue of Microorganisms (GCM) 10K type strain sequencing project: providing services to taxonomists for standard genome sequencing and annotation.</title>
        <authorList>
            <consortium name="The Broad Institute Genomics Platform"/>
            <consortium name="The Broad Institute Genome Sequencing Center for Infectious Disease"/>
            <person name="Wu L."/>
            <person name="Ma J."/>
        </authorList>
    </citation>
    <scope>NUCLEOTIDE SEQUENCE [LARGE SCALE GENOMIC DNA]</scope>
    <source>
        <strain evidence="5">CGMCC 4.1469</strain>
    </source>
</reference>
<proteinExistence type="predicted"/>
<keyword evidence="5" id="KW-1185">Reference proteome</keyword>